<keyword evidence="3" id="KW-1185">Reference proteome</keyword>
<feature type="region of interest" description="Disordered" evidence="1">
    <location>
        <begin position="1"/>
        <end position="25"/>
    </location>
</feature>
<name>A0AAV3Y5S8_9GAST</name>
<feature type="region of interest" description="Disordered" evidence="1">
    <location>
        <begin position="227"/>
        <end position="253"/>
    </location>
</feature>
<dbReference type="EMBL" id="BLXT01000480">
    <property type="protein sequence ID" value="GFN77481.1"/>
    <property type="molecule type" value="Genomic_DNA"/>
</dbReference>
<dbReference type="Proteomes" id="UP000735302">
    <property type="component" value="Unassembled WGS sequence"/>
</dbReference>
<evidence type="ECO:0000256" key="1">
    <source>
        <dbReference type="SAM" id="MobiDB-lite"/>
    </source>
</evidence>
<feature type="region of interest" description="Disordered" evidence="1">
    <location>
        <begin position="40"/>
        <end position="159"/>
    </location>
</feature>
<reference evidence="2 3" key="1">
    <citation type="journal article" date="2021" name="Elife">
        <title>Chloroplast acquisition without the gene transfer in kleptoplastic sea slugs, Plakobranchus ocellatus.</title>
        <authorList>
            <person name="Maeda T."/>
            <person name="Takahashi S."/>
            <person name="Yoshida T."/>
            <person name="Shimamura S."/>
            <person name="Takaki Y."/>
            <person name="Nagai Y."/>
            <person name="Toyoda A."/>
            <person name="Suzuki Y."/>
            <person name="Arimoto A."/>
            <person name="Ishii H."/>
            <person name="Satoh N."/>
            <person name="Nishiyama T."/>
            <person name="Hasebe M."/>
            <person name="Maruyama T."/>
            <person name="Minagawa J."/>
            <person name="Obokata J."/>
            <person name="Shigenobu S."/>
        </authorList>
    </citation>
    <scope>NUCLEOTIDE SEQUENCE [LARGE SCALE GENOMIC DNA]</scope>
</reference>
<feature type="compositionally biased region" description="Basic and acidic residues" evidence="1">
    <location>
        <begin position="67"/>
        <end position="76"/>
    </location>
</feature>
<feature type="compositionally biased region" description="Low complexity" evidence="1">
    <location>
        <begin position="40"/>
        <end position="49"/>
    </location>
</feature>
<comment type="caution">
    <text evidence="2">The sequence shown here is derived from an EMBL/GenBank/DDBJ whole genome shotgun (WGS) entry which is preliminary data.</text>
</comment>
<proteinExistence type="predicted"/>
<feature type="compositionally biased region" description="Polar residues" evidence="1">
    <location>
        <begin position="102"/>
        <end position="113"/>
    </location>
</feature>
<evidence type="ECO:0000313" key="3">
    <source>
        <dbReference type="Proteomes" id="UP000735302"/>
    </source>
</evidence>
<sequence>MADNCESPAPKGKHLASLSEKRDQNKVGLDYPTISLQLKSVHSECSLSSESKRSKQGDYGENPVSNEKNHCDKPDFRGQCVEGQPKSSSPRLNDEVEKTKNPNDSQVKSSHSKLNVSDNGNINVNNILNNANEKKSSKLQGLSEGEMADARHISAQSSQNPQLPNFLQVEAANANVPNDVSSATSASLVTPASGRRATAQEQQLLLNVKAEPQDDIKPFSYSSRMKLFPGTVTSRRERPTSKKGNSSTRADGEWCPLSGNNLKIYRPDKYGGFR</sequence>
<accession>A0AAV3Y5S8</accession>
<evidence type="ECO:0008006" key="4">
    <source>
        <dbReference type="Google" id="ProtNLM"/>
    </source>
</evidence>
<gene>
    <name evidence="2" type="ORF">PoB_000398700</name>
</gene>
<feature type="compositionally biased region" description="Low complexity" evidence="1">
    <location>
        <begin position="114"/>
        <end position="131"/>
    </location>
</feature>
<organism evidence="2 3">
    <name type="scientific">Plakobranchus ocellatus</name>
    <dbReference type="NCBI Taxonomy" id="259542"/>
    <lineage>
        <taxon>Eukaryota</taxon>
        <taxon>Metazoa</taxon>
        <taxon>Spiralia</taxon>
        <taxon>Lophotrochozoa</taxon>
        <taxon>Mollusca</taxon>
        <taxon>Gastropoda</taxon>
        <taxon>Heterobranchia</taxon>
        <taxon>Euthyneura</taxon>
        <taxon>Panpulmonata</taxon>
        <taxon>Sacoglossa</taxon>
        <taxon>Placobranchoidea</taxon>
        <taxon>Plakobranchidae</taxon>
        <taxon>Plakobranchus</taxon>
    </lineage>
</organism>
<dbReference type="AlphaFoldDB" id="A0AAV3Y5S8"/>
<protein>
    <recommendedName>
        <fullName evidence="4">Exophilin 5</fullName>
    </recommendedName>
</protein>
<evidence type="ECO:0000313" key="2">
    <source>
        <dbReference type="EMBL" id="GFN77481.1"/>
    </source>
</evidence>
<feature type="compositionally biased region" description="Basic and acidic residues" evidence="1">
    <location>
        <begin position="92"/>
        <end position="101"/>
    </location>
</feature>